<organism evidence="17">
    <name type="scientific">Anisakis simplex</name>
    <name type="common">Herring worm</name>
    <dbReference type="NCBI Taxonomy" id="6269"/>
    <lineage>
        <taxon>Eukaryota</taxon>
        <taxon>Metazoa</taxon>
        <taxon>Ecdysozoa</taxon>
        <taxon>Nematoda</taxon>
        <taxon>Chromadorea</taxon>
        <taxon>Rhabditida</taxon>
        <taxon>Spirurina</taxon>
        <taxon>Ascaridomorpha</taxon>
        <taxon>Ascaridoidea</taxon>
        <taxon>Anisakidae</taxon>
        <taxon>Anisakis</taxon>
        <taxon>Anisakis simplex complex</taxon>
    </lineage>
</organism>
<keyword evidence="10" id="KW-0418">Kinase</keyword>
<evidence type="ECO:0000256" key="5">
    <source>
        <dbReference type="ARBA" id="ARBA00022490"/>
    </source>
</evidence>
<gene>
    <name evidence="15" type="ORF">ASIM_LOCUS10421</name>
</gene>
<evidence type="ECO:0000259" key="14">
    <source>
        <dbReference type="PROSITE" id="PS50011"/>
    </source>
</evidence>
<accession>A0A0M3JSC2</accession>
<dbReference type="PANTHER" id="PTHR44535:SF5">
    <property type="entry name" value="PROTEIN KINASE DOMAIN-CONTAINING PROTEIN"/>
    <property type="match status" value="1"/>
</dbReference>
<comment type="similarity">
    <text evidence="3">Belongs to the protein kinase superfamily. NEK Ser/Thr protein kinase family. NIMA subfamily.</text>
</comment>
<dbReference type="Proteomes" id="UP000267096">
    <property type="component" value="Unassembled WGS sequence"/>
</dbReference>
<dbReference type="SUPFAM" id="SSF56112">
    <property type="entry name" value="Protein kinase-like (PK-like)"/>
    <property type="match status" value="1"/>
</dbReference>
<keyword evidence="6" id="KW-0723">Serine/threonine-protein kinase</keyword>
<evidence type="ECO:0000313" key="16">
    <source>
        <dbReference type="Proteomes" id="UP000267096"/>
    </source>
</evidence>
<proteinExistence type="inferred from homology"/>
<dbReference type="GO" id="GO:0046872">
    <property type="term" value="F:metal ion binding"/>
    <property type="evidence" value="ECO:0007669"/>
    <property type="project" value="UniProtKB-KW"/>
</dbReference>
<dbReference type="OrthoDB" id="248923at2759"/>
<dbReference type="PROSITE" id="PS00626">
    <property type="entry name" value="RCC1_2"/>
    <property type="match status" value="1"/>
</dbReference>
<dbReference type="AlphaFoldDB" id="A0A0M3JSC2"/>
<dbReference type="InterPro" id="IPR000408">
    <property type="entry name" value="Reg_chr_condens"/>
</dbReference>
<evidence type="ECO:0000256" key="12">
    <source>
        <dbReference type="ARBA" id="ARBA00022842"/>
    </source>
</evidence>
<dbReference type="GO" id="GO:0005524">
    <property type="term" value="F:ATP binding"/>
    <property type="evidence" value="ECO:0007669"/>
    <property type="project" value="UniProtKB-KW"/>
</dbReference>
<evidence type="ECO:0000256" key="11">
    <source>
        <dbReference type="ARBA" id="ARBA00022840"/>
    </source>
</evidence>
<dbReference type="SUPFAM" id="SSF50985">
    <property type="entry name" value="RCC1/BLIP-II"/>
    <property type="match status" value="1"/>
</dbReference>
<evidence type="ECO:0000256" key="13">
    <source>
        <dbReference type="PROSITE-ProRule" id="PRU00235"/>
    </source>
</evidence>
<dbReference type="InterPro" id="IPR011009">
    <property type="entry name" value="Kinase-like_dom_sf"/>
</dbReference>
<evidence type="ECO:0000256" key="2">
    <source>
        <dbReference type="ARBA" id="ARBA00004496"/>
    </source>
</evidence>
<dbReference type="InterPro" id="IPR051997">
    <property type="entry name" value="STK_NEK"/>
</dbReference>
<keyword evidence="12" id="KW-0460">Magnesium</keyword>
<evidence type="ECO:0000256" key="9">
    <source>
        <dbReference type="ARBA" id="ARBA00022741"/>
    </source>
</evidence>
<feature type="repeat" description="RCC1" evidence="13">
    <location>
        <begin position="393"/>
        <end position="445"/>
    </location>
</feature>
<dbReference type="GO" id="GO:0004674">
    <property type="term" value="F:protein serine/threonine kinase activity"/>
    <property type="evidence" value="ECO:0007669"/>
    <property type="project" value="UniProtKB-KW"/>
</dbReference>
<comment type="subcellular location">
    <subcellularLocation>
        <location evidence="2">Cytoplasm</location>
    </subcellularLocation>
</comment>
<keyword evidence="8" id="KW-0479">Metal-binding</keyword>
<dbReference type="SMART" id="SM00220">
    <property type="entry name" value="S_TKc"/>
    <property type="match status" value="1"/>
</dbReference>
<dbReference type="Pfam" id="PF00069">
    <property type="entry name" value="Pkinase"/>
    <property type="match status" value="1"/>
</dbReference>
<name>A0A0M3JSC2_ANISI</name>
<protein>
    <recommendedName>
        <fullName evidence="4">non-specific serine/threonine protein kinase</fullName>
        <ecNumber evidence="4">2.7.11.1</ecNumber>
    </recommendedName>
</protein>
<dbReference type="InterPro" id="IPR009091">
    <property type="entry name" value="RCC1/BLIP-II"/>
</dbReference>
<dbReference type="PRINTS" id="PR00633">
    <property type="entry name" value="RCCNDNSATION"/>
</dbReference>
<keyword evidence="5" id="KW-0963">Cytoplasm</keyword>
<dbReference type="PROSITE" id="PS50012">
    <property type="entry name" value="RCC1_3"/>
    <property type="match status" value="4"/>
</dbReference>
<dbReference type="EC" id="2.7.11.1" evidence="4"/>
<dbReference type="Pfam" id="PF00415">
    <property type="entry name" value="RCC1"/>
    <property type="match status" value="3"/>
</dbReference>
<evidence type="ECO:0000256" key="7">
    <source>
        <dbReference type="ARBA" id="ARBA00022553"/>
    </source>
</evidence>
<feature type="domain" description="Protein kinase" evidence="14">
    <location>
        <begin position="1"/>
        <end position="105"/>
    </location>
</feature>
<evidence type="ECO:0000256" key="6">
    <source>
        <dbReference type="ARBA" id="ARBA00022527"/>
    </source>
</evidence>
<evidence type="ECO:0000256" key="4">
    <source>
        <dbReference type="ARBA" id="ARBA00012513"/>
    </source>
</evidence>
<keyword evidence="10" id="KW-0808">Transferase</keyword>
<dbReference type="EMBL" id="UYRR01030998">
    <property type="protein sequence ID" value="VDK42955.1"/>
    <property type="molecule type" value="Genomic_DNA"/>
</dbReference>
<feature type="repeat" description="RCC1" evidence="13">
    <location>
        <begin position="276"/>
        <end position="327"/>
    </location>
</feature>
<evidence type="ECO:0000256" key="1">
    <source>
        <dbReference type="ARBA" id="ARBA00001946"/>
    </source>
</evidence>
<keyword evidence="16" id="KW-1185">Reference proteome</keyword>
<reference evidence="15 16" key="2">
    <citation type="submission" date="2018-11" db="EMBL/GenBank/DDBJ databases">
        <authorList>
            <consortium name="Pathogen Informatics"/>
        </authorList>
    </citation>
    <scope>NUCLEOTIDE SEQUENCE [LARGE SCALE GENOMIC DNA]</scope>
</reference>
<dbReference type="PANTHER" id="PTHR44535">
    <property type="entry name" value="PROTEIN CBG16200"/>
    <property type="match status" value="1"/>
</dbReference>
<comment type="cofactor">
    <cofactor evidence="1">
        <name>Mg(2+)</name>
        <dbReference type="ChEBI" id="CHEBI:18420"/>
    </cofactor>
</comment>
<dbReference type="WBParaSite" id="ASIM_0001086301-mRNA-1">
    <property type="protein sequence ID" value="ASIM_0001086301-mRNA-1"/>
    <property type="gene ID" value="ASIM_0001086301"/>
</dbReference>
<dbReference type="Gene3D" id="2.130.10.30">
    <property type="entry name" value="Regulator of chromosome condensation 1/beta-lactamase-inhibitor protein II"/>
    <property type="match status" value="2"/>
</dbReference>
<dbReference type="PROSITE" id="PS50011">
    <property type="entry name" value="PROTEIN_KINASE_DOM"/>
    <property type="match status" value="1"/>
</dbReference>
<feature type="repeat" description="RCC1" evidence="13">
    <location>
        <begin position="231"/>
        <end position="275"/>
    </location>
</feature>
<evidence type="ECO:0000256" key="10">
    <source>
        <dbReference type="ARBA" id="ARBA00022777"/>
    </source>
</evidence>
<keyword evidence="7" id="KW-0597">Phosphoprotein</keyword>
<keyword evidence="9" id="KW-0547">Nucleotide-binding</keyword>
<dbReference type="GO" id="GO:0005737">
    <property type="term" value="C:cytoplasm"/>
    <property type="evidence" value="ECO:0007669"/>
    <property type="project" value="UniProtKB-SubCell"/>
</dbReference>
<evidence type="ECO:0000256" key="8">
    <source>
        <dbReference type="ARBA" id="ARBA00022723"/>
    </source>
</evidence>
<dbReference type="Gene3D" id="1.10.510.10">
    <property type="entry name" value="Transferase(Phosphotransferase) domain 1"/>
    <property type="match status" value="1"/>
</dbReference>
<feature type="repeat" description="RCC1" evidence="13">
    <location>
        <begin position="173"/>
        <end position="224"/>
    </location>
</feature>
<sequence length="746" mass="82350">MGTETRMQGAQTVVGTPYYISPEMCEGKPYNEKSDIWALGCILYEMMCLQKTFEGTNLPALGEYDQVQGPYSEELKLLIREMLKLDPEQRPTAKDALNMIRKKQFDGAKNKNTTEFSDGLLNENIAQTSTRSALYKFDVTNITLSPAVPMPTNIKIKQVALSERHHLLVTADKNVYAWGDNDHGQLGLGDRICRTQPILIDSLSGKSVSKVALGATFSLFCTERGTVLFCGNVKYCGDGCKDHDVLKPALVDALLRVDVIDVACGDEHAVVVADDGKVFVWGSGMNGRLGTGNTEFVSTATQIAIPTQQMVVNVRCGPDATVLLTDCGSIIAMGSNHCNKLSLNHREGFFSNVNTSVVAVEEALTPTSVKAFSSRVVDIRLGRRHSGVLLESGNIHLFGENTNGELGLGHKNPVSGTHRPVKSLLSKTCLMIECGDGFSMAGTTDNELYFWGSKGHQVRSRLTVEDLEITCSINRPVESAIFMLLFDGSFHPAILVFSAFRAEEREVKSALVSKRPRKGEDVSESLENLLLQPSIVLRLEANDIKKTFITLSGLVCWKRNVMIIIETSLLHELKKGLVGRKTFFSLSIHHSVRFKSNRSGIPRLRNHFRRISAPELNNEASHVETWIQRELEEAEVLPINFKHEQTQHMQTRSLTGSQENSCVSPGTPLAQSPKVSDCQLLADIDNLRKQIDSGQEKKIFELQVSCLSILSKCILKELMKQHPAQKLPPNQWFSCGETTSGGNLGV</sequence>
<dbReference type="InterPro" id="IPR000719">
    <property type="entry name" value="Prot_kinase_dom"/>
</dbReference>
<reference evidence="17" key="1">
    <citation type="submission" date="2016-04" db="UniProtKB">
        <authorList>
            <consortium name="WormBaseParasite"/>
        </authorList>
    </citation>
    <scope>IDENTIFICATION</scope>
</reference>
<evidence type="ECO:0000256" key="3">
    <source>
        <dbReference type="ARBA" id="ARBA00010886"/>
    </source>
</evidence>
<evidence type="ECO:0000313" key="17">
    <source>
        <dbReference type="WBParaSite" id="ASIM_0001086301-mRNA-1"/>
    </source>
</evidence>
<evidence type="ECO:0000313" key="15">
    <source>
        <dbReference type="EMBL" id="VDK42955.1"/>
    </source>
</evidence>
<keyword evidence="11" id="KW-0067">ATP-binding</keyword>